<dbReference type="InterPro" id="IPR007395">
    <property type="entry name" value="Zn_peptidase_2"/>
</dbReference>
<name>A0A1P8WK42_9PLAN</name>
<gene>
    <name evidence="2" type="ORF">Fuma_04066</name>
</gene>
<dbReference type="STRING" id="1891926.Fuma_04066"/>
<dbReference type="RefSeq" id="WP_077025739.1">
    <property type="nucleotide sequence ID" value="NZ_CP017641.1"/>
</dbReference>
<feature type="transmembrane region" description="Helical" evidence="1">
    <location>
        <begin position="148"/>
        <end position="168"/>
    </location>
</feature>
<dbReference type="OrthoDB" id="9784298at2"/>
<proteinExistence type="predicted"/>
<keyword evidence="1" id="KW-0472">Membrane</keyword>
<feature type="transmembrane region" description="Helical" evidence="1">
    <location>
        <begin position="120"/>
        <end position="142"/>
    </location>
</feature>
<dbReference type="AlphaFoldDB" id="A0A1P8WK42"/>
<evidence type="ECO:0000256" key="1">
    <source>
        <dbReference type="SAM" id="Phobius"/>
    </source>
</evidence>
<keyword evidence="1" id="KW-0812">Transmembrane</keyword>
<reference evidence="2 3" key="1">
    <citation type="journal article" date="2016" name="Front. Microbiol.">
        <title>Fuerstia marisgermanicae gen. nov., sp. nov., an Unusual Member of the Phylum Planctomycetes from the German Wadden Sea.</title>
        <authorList>
            <person name="Kohn T."/>
            <person name="Heuer A."/>
            <person name="Jogler M."/>
            <person name="Vollmers J."/>
            <person name="Boedeker C."/>
            <person name="Bunk B."/>
            <person name="Rast P."/>
            <person name="Borchert D."/>
            <person name="Glockner I."/>
            <person name="Freese H.M."/>
            <person name="Klenk H.P."/>
            <person name="Overmann J."/>
            <person name="Kaster A.K."/>
            <person name="Rohde M."/>
            <person name="Wiegand S."/>
            <person name="Jogler C."/>
        </authorList>
    </citation>
    <scope>NUCLEOTIDE SEQUENCE [LARGE SCALE GENOMIC DNA]</scope>
    <source>
        <strain evidence="2 3">NH11</strain>
    </source>
</reference>
<dbReference type="PANTHER" id="PTHR36434:SF1">
    <property type="entry name" value="MEMBRANE PROTEASE YUGP-RELATED"/>
    <property type="match status" value="1"/>
</dbReference>
<dbReference type="PANTHER" id="PTHR36434">
    <property type="entry name" value="MEMBRANE PROTEASE YUGP-RELATED"/>
    <property type="match status" value="1"/>
</dbReference>
<dbReference type="Proteomes" id="UP000187735">
    <property type="component" value="Chromosome"/>
</dbReference>
<feature type="transmembrane region" description="Helical" evidence="1">
    <location>
        <begin position="197"/>
        <end position="221"/>
    </location>
</feature>
<organism evidence="2 3">
    <name type="scientific">Fuerstiella marisgermanici</name>
    <dbReference type="NCBI Taxonomy" id="1891926"/>
    <lineage>
        <taxon>Bacteria</taxon>
        <taxon>Pseudomonadati</taxon>
        <taxon>Planctomycetota</taxon>
        <taxon>Planctomycetia</taxon>
        <taxon>Planctomycetales</taxon>
        <taxon>Planctomycetaceae</taxon>
        <taxon>Fuerstiella</taxon>
    </lineage>
</organism>
<evidence type="ECO:0000313" key="2">
    <source>
        <dbReference type="EMBL" id="APZ94434.1"/>
    </source>
</evidence>
<sequence length="230" mass="24117">MFFDPTYILMVLLPGLIISGIASMLVRSAFAKYSKVAGSQGYTGAQAAQILLEHAGIGDVRIVPTNGYLSDHYNPATKQLALSEDVYASRSIAALGVACHEAGHAIQHARGYAPLGLRSALVPLAGIGSGVGDLVMTVGLFLLSPSVVMIGALLFSAVLLFQLVTLPVEFDATARAKKLIVDTGIITPQERDGVDSVLNAAALTYVAAVVSTLLTLLYFLMRSGLLGNRD</sequence>
<keyword evidence="3" id="KW-1185">Reference proteome</keyword>
<dbReference type="EMBL" id="CP017641">
    <property type="protein sequence ID" value="APZ94434.1"/>
    <property type="molecule type" value="Genomic_DNA"/>
</dbReference>
<protein>
    <submittedName>
        <fullName evidence="2">Neutral zinc metallopeptidase</fullName>
    </submittedName>
</protein>
<feature type="transmembrane region" description="Helical" evidence="1">
    <location>
        <begin position="6"/>
        <end position="26"/>
    </location>
</feature>
<dbReference type="KEGG" id="fmr:Fuma_04066"/>
<keyword evidence="1" id="KW-1133">Transmembrane helix</keyword>
<evidence type="ECO:0000313" key="3">
    <source>
        <dbReference type="Proteomes" id="UP000187735"/>
    </source>
</evidence>
<dbReference type="Pfam" id="PF04298">
    <property type="entry name" value="Zn_peptidase_2"/>
    <property type="match status" value="1"/>
</dbReference>
<accession>A0A1P8WK42</accession>